<gene>
    <name evidence="1" type="ORF">AUR66_09015</name>
</gene>
<dbReference type="AlphaFoldDB" id="A0A0W1STF9"/>
<dbReference type="RefSeq" id="WP_058571208.1">
    <property type="nucleotide sequence ID" value="NZ_LOPV01000090.1"/>
</dbReference>
<dbReference type="CDD" id="cd00090">
    <property type="entry name" value="HTH_ARSR"/>
    <property type="match status" value="1"/>
</dbReference>
<dbReference type="Proteomes" id="UP000053157">
    <property type="component" value="Unassembled WGS sequence"/>
</dbReference>
<protein>
    <submittedName>
        <fullName evidence="1">ArsR family transcriptional regulator</fullName>
    </submittedName>
</protein>
<dbReference type="InterPro" id="IPR036388">
    <property type="entry name" value="WH-like_DNA-bd_sf"/>
</dbReference>
<dbReference type="SUPFAM" id="SSF46785">
    <property type="entry name" value="Winged helix' DNA-binding domain"/>
    <property type="match status" value="1"/>
</dbReference>
<evidence type="ECO:0000313" key="2">
    <source>
        <dbReference type="Proteomes" id="UP000053157"/>
    </source>
</evidence>
<dbReference type="InterPro" id="IPR036390">
    <property type="entry name" value="WH_DNA-bd_sf"/>
</dbReference>
<accession>A0A0W1STF9</accession>
<dbReference type="Gene3D" id="1.10.10.10">
    <property type="entry name" value="Winged helix-like DNA-binding domain superfamily/Winged helix DNA-binding domain"/>
    <property type="match status" value="1"/>
</dbReference>
<sequence>MNSSTTLAANGIGGFDSQHQDAADTSVVLSALSDDDNRRILAACDDAPRTAQECAEVCDIPLSSVYRKLSQLSEASLLDEGRRIQTSAHHPREFSTRFDTLSFSFGDSGVSVDFRQVATDGGEDSKER</sequence>
<keyword evidence="2" id="KW-1185">Reference proteome</keyword>
<reference evidence="1 2" key="1">
    <citation type="submission" date="2015-12" db="EMBL/GenBank/DDBJ databases">
        <title>Haloferax profundi sp. nov. isolated from the Discovery deep brine-seawater interface in the Red Sea.</title>
        <authorList>
            <person name="Zhang G."/>
            <person name="Stingl U."/>
            <person name="Rashid M."/>
        </authorList>
    </citation>
    <scope>NUCLEOTIDE SEQUENCE [LARGE SCALE GENOMIC DNA]</scope>
    <source>
        <strain evidence="1 2">SB29</strain>
    </source>
</reference>
<proteinExistence type="predicted"/>
<organism evidence="1 2">
    <name type="scientific">Haloferax profundi</name>
    <dbReference type="NCBI Taxonomy" id="1544718"/>
    <lineage>
        <taxon>Archaea</taxon>
        <taxon>Methanobacteriati</taxon>
        <taxon>Methanobacteriota</taxon>
        <taxon>Stenosarchaea group</taxon>
        <taxon>Halobacteria</taxon>
        <taxon>Halobacteriales</taxon>
        <taxon>Haloferacaceae</taxon>
        <taxon>Haloferax</taxon>
    </lineage>
</organism>
<dbReference type="EMBL" id="LOPV01000090">
    <property type="protein sequence ID" value="KTG29755.1"/>
    <property type="molecule type" value="Genomic_DNA"/>
</dbReference>
<comment type="caution">
    <text evidence="1">The sequence shown here is derived from an EMBL/GenBank/DDBJ whole genome shotgun (WGS) entry which is preliminary data.</text>
</comment>
<dbReference type="InterPro" id="IPR011991">
    <property type="entry name" value="ArsR-like_HTH"/>
</dbReference>
<dbReference type="Pfam" id="PF12840">
    <property type="entry name" value="HTH_20"/>
    <property type="match status" value="1"/>
</dbReference>
<evidence type="ECO:0000313" key="1">
    <source>
        <dbReference type="EMBL" id="KTG29755.1"/>
    </source>
</evidence>
<name>A0A0W1STF9_9EURY</name>
<dbReference type="OrthoDB" id="10985at2157"/>